<dbReference type="RefSeq" id="WP_068210644.1">
    <property type="nucleotide sequence ID" value="NZ_CP013355.1"/>
</dbReference>
<dbReference type="PATRIC" id="fig|1622118.3.peg.2447"/>
<dbReference type="KEGG" id="lut:Lupro_11885"/>
<sequence length="206" mass="24226">MSTSLFIISNIKTSKEEVELRKDEYLKKLKNLNLEHTSVLSADNTFVKSEGDWEYEYPMIYNEKTDSQILDPDNPELIYFTSPFVFDVAIFEESLVLATIYKYRYLYEDSKINFIDNFNKFRKNIFDIISIFGGTEIIYLADNGCNKLSSYFELKVLEGVSYNQVKNEMLHDGTAIERDYMKLKIDTLSYGNITEYIFDDFSDFKN</sequence>
<reference evidence="1 2" key="2">
    <citation type="journal article" date="2016" name="Int. J. Syst. Evol. Microbiol.">
        <title>Lutibacter profundi sp. nov., isolated from a deep-sea hydrothermal system on the Arctic Mid-Ocean Ridge and emended description of the genus Lutibacter.</title>
        <authorList>
            <person name="Le Moine Bauer S."/>
            <person name="Roalkvam I."/>
            <person name="Steen I.H."/>
            <person name="Dahle H."/>
        </authorList>
    </citation>
    <scope>NUCLEOTIDE SEQUENCE [LARGE SCALE GENOMIC DNA]</scope>
    <source>
        <strain evidence="1 2">LP1</strain>
    </source>
</reference>
<gene>
    <name evidence="1" type="ORF">Lupro_11885</name>
</gene>
<organism evidence="1 2">
    <name type="scientific">Lutibacter profundi</name>
    <dbReference type="NCBI Taxonomy" id="1622118"/>
    <lineage>
        <taxon>Bacteria</taxon>
        <taxon>Pseudomonadati</taxon>
        <taxon>Bacteroidota</taxon>
        <taxon>Flavobacteriia</taxon>
        <taxon>Flavobacteriales</taxon>
        <taxon>Flavobacteriaceae</taxon>
        <taxon>Lutibacter</taxon>
    </lineage>
</organism>
<name>A0A0X8G8A6_9FLAO</name>
<keyword evidence="2" id="KW-1185">Reference proteome</keyword>
<dbReference type="Proteomes" id="UP000059672">
    <property type="component" value="Chromosome"/>
</dbReference>
<reference evidence="2" key="1">
    <citation type="submission" date="2015-12" db="EMBL/GenBank/DDBJ databases">
        <title>Complete genome sequence of Lutibacter profundus strain LP1.</title>
        <authorList>
            <person name="Wissuwa J."/>
            <person name="Le Moine Bauer S."/>
            <person name="Stokke R."/>
            <person name="Dahle H."/>
            <person name="Steen I.H."/>
        </authorList>
    </citation>
    <scope>NUCLEOTIDE SEQUENCE [LARGE SCALE GENOMIC DNA]</scope>
    <source>
        <strain evidence="2">LP1</strain>
    </source>
</reference>
<accession>A0A0X8G8A6</accession>
<dbReference type="AlphaFoldDB" id="A0A0X8G8A6"/>
<dbReference type="EMBL" id="CP013355">
    <property type="protein sequence ID" value="AMC11923.1"/>
    <property type="molecule type" value="Genomic_DNA"/>
</dbReference>
<proteinExistence type="predicted"/>
<protein>
    <submittedName>
        <fullName evidence="1">Uncharacterized protein</fullName>
    </submittedName>
</protein>
<evidence type="ECO:0000313" key="1">
    <source>
        <dbReference type="EMBL" id="AMC11923.1"/>
    </source>
</evidence>
<dbReference type="OrthoDB" id="1422694at2"/>
<evidence type="ECO:0000313" key="2">
    <source>
        <dbReference type="Proteomes" id="UP000059672"/>
    </source>
</evidence>